<organism evidence="1 2">
    <name type="scientific">Puccinia striiformis f. sp. tritici</name>
    <dbReference type="NCBI Taxonomy" id="168172"/>
    <lineage>
        <taxon>Eukaryota</taxon>
        <taxon>Fungi</taxon>
        <taxon>Dikarya</taxon>
        <taxon>Basidiomycota</taxon>
        <taxon>Pucciniomycotina</taxon>
        <taxon>Pucciniomycetes</taxon>
        <taxon>Pucciniales</taxon>
        <taxon>Pucciniaceae</taxon>
        <taxon>Puccinia</taxon>
    </lineage>
</organism>
<dbReference type="EMBL" id="CM045869">
    <property type="protein sequence ID" value="KAI7954710.1"/>
    <property type="molecule type" value="Genomic_DNA"/>
</dbReference>
<sequence>MRVDYENPPAENAPEGKLTGWALMRHDGFHNHPWPVPKKLDTVSMHALAAVVLKNPKAGALQLKMGTPNTDPNGAIPQQPFESVVDIHPALLNTDRVRHYRHEILRNSNMLPGKQGGGMGDKFIHDIFDWEEKGLNIVSASLRKGQEHFTFQTDWMARRLLDRCEEGNKLYSGGLLSDVTYRFFDTGYLLTTSMYCQTIQRWIPVQLSWIRGLSAKYYEMHFSVLFRQFLDPSISESEREAITLSVLDFSAAQRSGYIAAYVNVFKKATTKTAADQLKGCQEHFRQSVTRIKRNRLVIMADEVGLFNSMCEGLLLAKVPDGKTHEEKVDELRRRFPKTQRWIDWWTVADVEAMLFPGRRKMLEDSPNGDGLPDTTNAQESMHRVYYMFSTGKKALLVGMIELFAFVKALERDWQAVMRGIPIGYGTQAKLQINVAQSIGMKKPTKRQMATTNDGRPPDTSAALGLDDIQPNKVAKLGRPKNATNVDRHPQSTFVSYVASDDFKLRNRCWLVAALESLYAVYSPLWLQQSSGKKSELFHSVVSHFTNRTTYEMTNSTSVRSILTRGSKGIFEVARAINPTNFVYGEFGSLNMFIGMALDPESNSSKTLPNLFRVHESRVFSCSNHQQQIAHPRGSRGVTAIPISKLAFERNSIPMTDPARLITQWFGSGLAGTSSLACKSGNSKKAQAGPTQSHMLDQHSVLTFEGDQAPPHLYFVVDTPSIDDHNAQVEFMAQMDWPFKLSVARVEYTLISRGFWGRKHYWGKVLRHVNGVTGVWLHDDRENKGYARLVNRVPGSIGGPQPETSWLIYSRRWTPDESEFMAQSIEKIRRDNPRFQENLPFVKMAEVLNISPYADETHVAGPSASAPVISVSTNTLFDFNEGTGQAMAATQPPQTTDPASGASLKIRIRLPKEAATGPNKFESNLPSLKPALLIHELQPGSLHQTTPNEPKLTHPSCQKRKAESDLQRDDEAFQPVGVQTRSKSKITRDTQPTSLASTTLTHDSGPQICIARPSNVAAALPSPSATLTHNSGSQICSAGPSTALGCSDAALFSLESTAEEKAENIAYWKRFEERQQEYALEDAQLDAIAAEFEDWNTRMEASIARTRAIRARRPRGKRPKKTMFLSGLFDPAI</sequence>
<evidence type="ECO:0000313" key="1">
    <source>
        <dbReference type="EMBL" id="KAI7954710.1"/>
    </source>
</evidence>
<keyword evidence="2" id="KW-1185">Reference proteome</keyword>
<protein>
    <submittedName>
        <fullName evidence="1">Uncharacterized protein</fullName>
    </submittedName>
</protein>
<proteinExistence type="predicted"/>
<dbReference type="Proteomes" id="UP001060170">
    <property type="component" value="Chromosome 5"/>
</dbReference>
<reference evidence="1 2" key="3">
    <citation type="journal article" date="2022" name="Microbiol. Spectr.">
        <title>Folding features and dynamics of 3D genome architecture in plant fungal pathogens.</title>
        <authorList>
            <person name="Xia C."/>
        </authorList>
    </citation>
    <scope>NUCLEOTIDE SEQUENCE [LARGE SCALE GENOMIC DNA]</scope>
    <source>
        <strain evidence="1 2">93-210</strain>
    </source>
</reference>
<accession>A0ACC0EJY2</accession>
<reference evidence="2" key="2">
    <citation type="journal article" date="2018" name="Mol. Plant Microbe Interact.">
        <title>Genome sequence resources for the wheat stripe rust pathogen (Puccinia striiformis f. sp. tritici) and the barley stripe rust pathogen (Puccinia striiformis f. sp. hordei).</title>
        <authorList>
            <person name="Xia C."/>
            <person name="Wang M."/>
            <person name="Yin C."/>
            <person name="Cornejo O.E."/>
            <person name="Hulbert S.H."/>
            <person name="Chen X."/>
        </authorList>
    </citation>
    <scope>NUCLEOTIDE SEQUENCE [LARGE SCALE GENOMIC DNA]</scope>
    <source>
        <strain evidence="2">93-210</strain>
    </source>
</reference>
<gene>
    <name evidence="1" type="ORF">MJO28_005110</name>
</gene>
<comment type="caution">
    <text evidence="1">The sequence shown here is derived from an EMBL/GenBank/DDBJ whole genome shotgun (WGS) entry which is preliminary data.</text>
</comment>
<name>A0ACC0EJY2_9BASI</name>
<reference evidence="2" key="1">
    <citation type="journal article" date="2018" name="BMC Genomics">
        <title>Genomic insights into host adaptation between the wheat stripe rust pathogen (Puccinia striiformis f. sp. tritici) and the barley stripe rust pathogen (Puccinia striiformis f. sp. hordei).</title>
        <authorList>
            <person name="Xia C."/>
            <person name="Wang M."/>
            <person name="Yin C."/>
            <person name="Cornejo O.E."/>
            <person name="Hulbert S.H."/>
            <person name="Chen X."/>
        </authorList>
    </citation>
    <scope>NUCLEOTIDE SEQUENCE [LARGE SCALE GENOMIC DNA]</scope>
    <source>
        <strain evidence="2">93-210</strain>
    </source>
</reference>
<evidence type="ECO:0000313" key="2">
    <source>
        <dbReference type="Proteomes" id="UP001060170"/>
    </source>
</evidence>